<proteinExistence type="predicted"/>
<comment type="caution">
    <text evidence="1">The sequence shown here is derived from an EMBL/GenBank/DDBJ whole genome shotgun (WGS) entry which is preliminary data.</text>
</comment>
<dbReference type="InterPro" id="IPR008861">
    <property type="entry name" value="GpX-like"/>
</dbReference>
<dbReference type="Proteomes" id="UP000753724">
    <property type="component" value="Unassembled WGS sequence"/>
</dbReference>
<evidence type="ECO:0000313" key="2">
    <source>
        <dbReference type="Proteomes" id="UP000753724"/>
    </source>
</evidence>
<dbReference type="RefSeq" id="WP_161716813.1">
    <property type="nucleotide sequence ID" value="NZ_JAAAPO010000001.1"/>
</dbReference>
<accession>A0ABW9XAL2</accession>
<reference evidence="2" key="1">
    <citation type="submission" date="2020-01" db="EMBL/GenBank/DDBJ databases">
        <title>Sphingomonas sp. strain CSW-10.</title>
        <authorList>
            <person name="Chen W.-M."/>
        </authorList>
    </citation>
    <scope>NUCLEOTIDE SEQUENCE [LARGE SCALE GENOMIC DNA]</scope>
    <source>
        <strain evidence="2">FSY-8</strain>
    </source>
</reference>
<dbReference type="Pfam" id="PF05489">
    <property type="entry name" value="Phage_tail_X"/>
    <property type="match status" value="1"/>
</dbReference>
<organism evidence="1 2">
    <name type="scientific">Novosphingobium ovatum</name>
    <dbReference type="NCBI Taxonomy" id="1908523"/>
    <lineage>
        <taxon>Bacteria</taxon>
        <taxon>Pseudomonadati</taxon>
        <taxon>Pseudomonadota</taxon>
        <taxon>Alphaproteobacteria</taxon>
        <taxon>Sphingomonadales</taxon>
        <taxon>Sphingomonadaceae</taxon>
        <taxon>Novosphingobium</taxon>
    </lineage>
</organism>
<evidence type="ECO:0000313" key="1">
    <source>
        <dbReference type="EMBL" id="NBC35552.1"/>
    </source>
</evidence>
<gene>
    <name evidence="1" type="ORF">GTZ99_03165</name>
</gene>
<keyword evidence="2" id="KW-1185">Reference proteome</keyword>
<protein>
    <submittedName>
        <fullName evidence="1">Phage tail protein</fullName>
    </submittedName>
</protein>
<sequence>MTTTATALSGETVDELCWRVLGKTAAVTEQVLALNPGLAALGPRLPGGTVVVLPALADTASATIDIVQLWD</sequence>
<dbReference type="EMBL" id="JAAAPO010000001">
    <property type="protein sequence ID" value="NBC35552.1"/>
    <property type="molecule type" value="Genomic_DNA"/>
</dbReference>
<name>A0ABW9XAL2_9SPHN</name>